<name>A0A8J5X336_DIALT</name>
<dbReference type="PANTHER" id="PTHR11946">
    <property type="entry name" value="VALYL-TRNA SYNTHETASES"/>
    <property type="match status" value="1"/>
</dbReference>
<keyword evidence="15" id="KW-0732">Signal</keyword>
<sequence>MRAPRAGLMTLLALAPAAGWRAAALAGGGHAAARAAGRRLGASALSRGRLARPSMVASASSASSVRASAGAELAPCPLLAAAGEEMPKTYEHALVEEPLYTWWEASGFFQPSERAQCAADGSDPEDDTFTIAMPPPNVTGGLHMGHAMFVALQDILTRFNRMRGKRTLWLPGTDHAGIATQMLVDRALRAEGISREEIGRDAFIDKVWEWKRAKGGYITQQIRRLGASCDWSREKFTLDADMSAAVTEAFVRLHDKGLVYKGDYLCNWSPELQTAVSDLEVIYSEEPGQLYTFKYPLVPPDGTDGGPDADFIPVATTRPETILGDTAVCVHPDDPRYTRLVGRRVRVPFTDRSIPVIADAYVDMEFGTGALKITPAHDVNDYELGKRHGLPLLNIMRKDATLNEAAGRYEGLDRYVARAQLWADLQEAGLAISVEDKLQRVPRSERSGEVIEPLVSSQWFVRAKPLAEPALAQVRSGGVRIIPERFEKVYFNWLDNINDWCISRQLWWGHRIPVWYARAPDGSERAFVARDEGAARAQAEAALGTGVALEQDRDVLDTWFSSGLWPFSTLGWPEQSSDLARFYPTQLMETGYDILFFWVARMIMLGIELTGQPPFHTVYMHGLVRDDKGAKMSKTKGNVIDPLDSIAQYGTDALRYTLVTGSTPGQDIPLSTERLLTNRNLCNKLWNTGRFLLTTSLAGLPDAQLHELRVTKPMGADELARLSLAERYIVSRAHALVSSVTQQLDAYSLGAAGTDIARFLWDEYADWYIEASKTRFQGEAASRASGGEGAEATAETARAAAEARRTLVYVLDCGLRLLHPFMPYVTEAIWQRMPHDGPSLMLAPWPLGRGAPPLPVDAGALDAFGVFQDTVRAVRNARAEYKVEPGKKIHAVVCVSDPSKLAELRSEAAAFALLARVDPERLVWSSAMCAPAGAGKAVHLVVADGVEVFLPLANLVDADKETARLEKQAAKLQASIDKLAARLGSPGFADKAPADVVALATAELAEQREQLETIRKSIADLVPSS</sequence>
<keyword evidence="20" id="KW-1185">Reference proteome</keyword>
<dbReference type="InterPro" id="IPR010978">
    <property type="entry name" value="tRNA-bd_arm"/>
</dbReference>
<evidence type="ECO:0000256" key="5">
    <source>
        <dbReference type="ARBA" id="ARBA00022598"/>
    </source>
</evidence>
<evidence type="ECO:0000313" key="20">
    <source>
        <dbReference type="Proteomes" id="UP000751190"/>
    </source>
</evidence>
<evidence type="ECO:0000256" key="6">
    <source>
        <dbReference type="ARBA" id="ARBA00022741"/>
    </source>
</evidence>
<dbReference type="GO" id="GO:0002161">
    <property type="term" value="F:aminoacyl-tRNA deacylase activity"/>
    <property type="evidence" value="ECO:0007669"/>
    <property type="project" value="InterPro"/>
</dbReference>
<evidence type="ECO:0000256" key="12">
    <source>
        <dbReference type="ARBA" id="ARBA00047552"/>
    </source>
</evidence>
<reference evidence="19" key="1">
    <citation type="submission" date="2021-05" db="EMBL/GenBank/DDBJ databases">
        <title>The genome of the haptophyte Pavlova lutheri (Diacronema luteri, Pavlovales) - a model for lipid biosynthesis in eukaryotic algae.</title>
        <authorList>
            <person name="Hulatt C.J."/>
            <person name="Posewitz M.C."/>
        </authorList>
    </citation>
    <scope>NUCLEOTIDE SEQUENCE</scope>
    <source>
        <strain evidence="19">NIVA-4/92</strain>
    </source>
</reference>
<dbReference type="Gene3D" id="1.10.287.380">
    <property type="entry name" value="Valyl-tRNA synthetase, C-terminal domain"/>
    <property type="match status" value="1"/>
</dbReference>
<comment type="similarity">
    <text evidence="2 13">Belongs to the class-I aminoacyl-tRNA synthetase family.</text>
</comment>
<proteinExistence type="inferred from homology"/>
<dbReference type="InterPro" id="IPR002300">
    <property type="entry name" value="aa-tRNA-synth_Ia"/>
</dbReference>
<keyword evidence="6 13" id="KW-0547">Nucleotide-binding</keyword>
<dbReference type="GO" id="GO:0005524">
    <property type="term" value="F:ATP binding"/>
    <property type="evidence" value="ECO:0007669"/>
    <property type="project" value="UniProtKB-KW"/>
</dbReference>
<evidence type="ECO:0000256" key="14">
    <source>
        <dbReference type="SAM" id="Coils"/>
    </source>
</evidence>
<dbReference type="FunFam" id="1.10.730.10:FF:000014">
    <property type="entry name" value="Valine--tRNA ligase"/>
    <property type="match status" value="1"/>
</dbReference>
<evidence type="ECO:0000259" key="18">
    <source>
        <dbReference type="Pfam" id="PF10458"/>
    </source>
</evidence>
<evidence type="ECO:0000259" key="17">
    <source>
        <dbReference type="Pfam" id="PF08264"/>
    </source>
</evidence>
<dbReference type="InterPro" id="IPR009080">
    <property type="entry name" value="tRNAsynth_Ia_anticodon-bd"/>
</dbReference>
<evidence type="ECO:0000256" key="11">
    <source>
        <dbReference type="ARBA" id="ARBA00029936"/>
    </source>
</evidence>
<feature type="domain" description="Methionyl/Valyl/Leucyl/Isoleucyl-tRNA synthetase anticodon-binding" evidence="17">
    <location>
        <begin position="726"/>
        <end position="892"/>
    </location>
</feature>
<dbReference type="Proteomes" id="UP000751190">
    <property type="component" value="Unassembled WGS sequence"/>
</dbReference>
<dbReference type="EMBL" id="JAGTXO010000081">
    <property type="protein sequence ID" value="KAG8457126.1"/>
    <property type="molecule type" value="Genomic_DNA"/>
</dbReference>
<dbReference type="SUPFAM" id="SSF50677">
    <property type="entry name" value="ValRS/IleRS/LeuRS editing domain"/>
    <property type="match status" value="1"/>
</dbReference>
<evidence type="ECO:0000256" key="4">
    <source>
        <dbReference type="ARBA" id="ARBA00022490"/>
    </source>
</evidence>
<feature type="coiled-coil region" evidence="14">
    <location>
        <begin position="955"/>
        <end position="1017"/>
    </location>
</feature>
<evidence type="ECO:0000256" key="8">
    <source>
        <dbReference type="ARBA" id="ARBA00022917"/>
    </source>
</evidence>
<feature type="signal peptide" evidence="15">
    <location>
        <begin position="1"/>
        <end position="19"/>
    </location>
</feature>
<evidence type="ECO:0000256" key="13">
    <source>
        <dbReference type="RuleBase" id="RU363035"/>
    </source>
</evidence>
<dbReference type="InterPro" id="IPR002303">
    <property type="entry name" value="Valyl-tRNA_ligase"/>
</dbReference>
<dbReference type="GO" id="GO:0005829">
    <property type="term" value="C:cytosol"/>
    <property type="evidence" value="ECO:0007669"/>
    <property type="project" value="TreeGrafter"/>
</dbReference>
<dbReference type="FunFam" id="3.90.740.10:FF:000010">
    <property type="entry name" value="Valine--tRNA ligase"/>
    <property type="match status" value="1"/>
</dbReference>
<evidence type="ECO:0000259" key="16">
    <source>
        <dbReference type="Pfam" id="PF00133"/>
    </source>
</evidence>
<dbReference type="EC" id="6.1.1.9" evidence="3"/>
<dbReference type="FunFam" id="1.10.287.380:FF:000001">
    <property type="entry name" value="Valine--tRNA ligase"/>
    <property type="match status" value="1"/>
</dbReference>
<keyword evidence="8 13" id="KW-0648">Protein biosynthesis</keyword>
<dbReference type="Pfam" id="PF10458">
    <property type="entry name" value="Val_tRNA-synt_C"/>
    <property type="match status" value="1"/>
</dbReference>
<comment type="subcellular location">
    <subcellularLocation>
        <location evidence="1">Cytoplasm</location>
    </subcellularLocation>
</comment>
<evidence type="ECO:0000256" key="15">
    <source>
        <dbReference type="SAM" id="SignalP"/>
    </source>
</evidence>
<gene>
    <name evidence="19" type="ORF">KFE25_012701</name>
</gene>
<dbReference type="Pfam" id="PF08264">
    <property type="entry name" value="Anticodon_1"/>
    <property type="match status" value="1"/>
</dbReference>
<evidence type="ECO:0000256" key="2">
    <source>
        <dbReference type="ARBA" id="ARBA00005594"/>
    </source>
</evidence>
<protein>
    <recommendedName>
        <fullName evidence="3">valine--tRNA ligase</fullName>
        <ecNumber evidence="3">6.1.1.9</ecNumber>
    </recommendedName>
    <alternativeName>
        <fullName evidence="11">Valyl-tRNA synthetase</fullName>
    </alternativeName>
</protein>
<dbReference type="OMA" id="GMTKMFP"/>
<dbReference type="CDD" id="cd00817">
    <property type="entry name" value="ValRS_core"/>
    <property type="match status" value="1"/>
</dbReference>
<accession>A0A8J5X336</accession>
<dbReference type="Pfam" id="PF00133">
    <property type="entry name" value="tRNA-synt_1"/>
    <property type="match status" value="1"/>
</dbReference>
<dbReference type="CDD" id="cd07962">
    <property type="entry name" value="Anticodon_Ia_Val"/>
    <property type="match status" value="1"/>
</dbReference>
<dbReference type="PROSITE" id="PS00178">
    <property type="entry name" value="AA_TRNA_LIGASE_I"/>
    <property type="match status" value="1"/>
</dbReference>
<keyword evidence="5 13" id="KW-0436">Ligase</keyword>
<dbReference type="SUPFAM" id="SSF47323">
    <property type="entry name" value="Anticodon-binding domain of a subclass of class I aminoacyl-tRNA synthetases"/>
    <property type="match status" value="1"/>
</dbReference>
<evidence type="ECO:0000256" key="10">
    <source>
        <dbReference type="ARBA" id="ARBA00023146"/>
    </source>
</evidence>
<keyword evidence="7 13" id="KW-0067">ATP-binding</keyword>
<dbReference type="OrthoDB" id="629407at2759"/>
<evidence type="ECO:0000256" key="1">
    <source>
        <dbReference type="ARBA" id="ARBA00004496"/>
    </source>
</evidence>
<dbReference type="NCBIfam" id="NF004349">
    <property type="entry name" value="PRK05729.1"/>
    <property type="match status" value="1"/>
</dbReference>
<evidence type="ECO:0000256" key="7">
    <source>
        <dbReference type="ARBA" id="ARBA00022840"/>
    </source>
</evidence>
<dbReference type="FunFam" id="3.40.50.620:FF:000078">
    <property type="entry name" value="Valine--tRNA ligase, mitochondrial"/>
    <property type="match status" value="1"/>
</dbReference>
<organism evidence="19 20">
    <name type="scientific">Diacronema lutheri</name>
    <name type="common">Unicellular marine alga</name>
    <name type="synonym">Monochrysis lutheri</name>
    <dbReference type="NCBI Taxonomy" id="2081491"/>
    <lineage>
        <taxon>Eukaryota</taxon>
        <taxon>Haptista</taxon>
        <taxon>Haptophyta</taxon>
        <taxon>Pavlovophyceae</taxon>
        <taxon>Pavlovales</taxon>
        <taxon>Pavlovaceae</taxon>
        <taxon>Diacronema</taxon>
    </lineage>
</organism>
<keyword evidence="10 13" id="KW-0030">Aminoacyl-tRNA synthetase</keyword>
<dbReference type="InterPro" id="IPR033705">
    <property type="entry name" value="Anticodon_Ia_Val"/>
</dbReference>
<feature type="chain" id="PRO_5035261464" description="valine--tRNA ligase" evidence="15">
    <location>
        <begin position="20"/>
        <end position="1025"/>
    </location>
</feature>
<dbReference type="InterPro" id="IPR019499">
    <property type="entry name" value="Val-tRNA_synth_tRNA-bd"/>
</dbReference>
<dbReference type="InterPro" id="IPR014729">
    <property type="entry name" value="Rossmann-like_a/b/a_fold"/>
</dbReference>
<feature type="domain" description="Valyl-tRNA synthetase tRNA-binding arm" evidence="18">
    <location>
        <begin position="957"/>
        <end position="1021"/>
    </location>
</feature>
<dbReference type="NCBIfam" id="TIGR00422">
    <property type="entry name" value="valS"/>
    <property type="match status" value="1"/>
</dbReference>
<dbReference type="AlphaFoldDB" id="A0A8J5X336"/>
<keyword evidence="4" id="KW-0963">Cytoplasm</keyword>
<dbReference type="Gene3D" id="3.90.740.10">
    <property type="entry name" value="Valyl/Leucyl/Isoleucyl-tRNA synthetase, editing domain"/>
    <property type="match status" value="2"/>
</dbReference>
<dbReference type="PRINTS" id="PR00986">
    <property type="entry name" value="TRNASYNTHVAL"/>
</dbReference>
<dbReference type="InterPro" id="IPR037118">
    <property type="entry name" value="Val-tRNA_synth_C_sf"/>
</dbReference>
<evidence type="ECO:0000256" key="9">
    <source>
        <dbReference type="ARBA" id="ARBA00023054"/>
    </source>
</evidence>
<feature type="domain" description="Aminoacyl-tRNA synthetase class Ia" evidence="16">
    <location>
        <begin position="99"/>
        <end position="670"/>
    </location>
</feature>
<evidence type="ECO:0000256" key="3">
    <source>
        <dbReference type="ARBA" id="ARBA00013169"/>
    </source>
</evidence>
<dbReference type="SUPFAM" id="SSF52374">
    <property type="entry name" value="Nucleotidylyl transferase"/>
    <property type="match status" value="1"/>
</dbReference>
<dbReference type="HAMAP" id="MF_02004">
    <property type="entry name" value="Val_tRNA_synth_type1"/>
    <property type="match status" value="1"/>
</dbReference>
<dbReference type="GO" id="GO:0006438">
    <property type="term" value="P:valyl-tRNA aminoacylation"/>
    <property type="evidence" value="ECO:0007669"/>
    <property type="project" value="InterPro"/>
</dbReference>
<dbReference type="InterPro" id="IPR013155">
    <property type="entry name" value="M/V/L/I-tRNA-synth_anticd-bd"/>
</dbReference>
<dbReference type="GO" id="GO:0004832">
    <property type="term" value="F:valine-tRNA ligase activity"/>
    <property type="evidence" value="ECO:0007669"/>
    <property type="project" value="UniProtKB-EC"/>
</dbReference>
<evidence type="ECO:0000313" key="19">
    <source>
        <dbReference type="EMBL" id="KAG8457126.1"/>
    </source>
</evidence>
<comment type="catalytic activity">
    <reaction evidence="12">
        <text>tRNA(Val) + L-valine + ATP = L-valyl-tRNA(Val) + AMP + diphosphate</text>
        <dbReference type="Rhea" id="RHEA:10704"/>
        <dbReference type="Rhea" id="RHEA-COMP:9672"/>
        <dbReference type="Rhea" id="RHEA-COMP:9708"/>
        <dbReference type="ChEBI" id="CHEBI:30616"/>
        <dbReference type="ChEBI" id="CHEBI:33019"/>
        <dbReference type="ChEBI" id="CHEBI:57762"/>
        <dbReference type="ChEBI" id="CHEBI:78442"/>
        <dbReference type="ChEBI" id="CHEBI:78537"/>
        <dbReference type="ChEBI" id="CHEBI:456215"/>
        <dbReference type="EC" id="6.1.1.9"/>
    </reaction>
</comment>
<comment type="caution">
    <text evidence="19">The sequence shown here is derived from an EMBL/GenBank/DDBJ whole genome shotgun (WGS) entry which is preliminary data.</text>
</comment>
<dbReference type="FunFam" id="3.40.50.620:FF:000020">
    <property type="entry name" value="Valine--tRNA ligase, mitochondrial"/>
    <property type="match status" value="1"/>
</dbReference>
<dbReference type="PANTHER" id="PTHR11946:SF93">
    <property type="entry name" value="VALINE--TRNA LIGASE, CHLOROPLASTIC_MITOCHONDRIAL 2"/>
    <property type="match status" value="1"/>
</dbReference>
<dbReference type="SUPFAM" id="SSF46589">
    <property type="entry name" value="tRNA-binding arm"/>
    <property type="match status" value="1"/>
</dbReference>
<dbReference type="InterPro" id="IPR001412">
    <property type="entry name" value="aa-tRNA-synth_I_CS"/>
</dbReference>
<dbReference type="InterPro" id="IPR009008">
    <property type="entry name" value="Val/Leu/Ile-tRNA-synth_edit"/>
</dbReference>
<dbReference type="Gene3D" id="3.40.50.620">
    <property type="entry name" value="HUPs"/>
    <property type="match status" value="2"/>
</dbReference>
<keyword evidence="9 14" id="KW-0175">Coiled coil</keyword>
<dbReference type="Gene3D" id="1.10.730.10">
    <property type="entry name" value="Isoleucyl-tRNA Synthetase, Domain 1"/>
    <property type="match status" value="1"/>
</dbReference>